<organism evidence="1 2">
    <name type="scientific">Dentiscutata erythropus</name>
    <dbReference type="NCBI Taxonomy" id="1348616"/>
    <lineage>
        <taxon>Eukaryota</taxon>
        <taxon>Fungi</taxon>
        <taxon>Fungi incertae sedis</taxon>
        <taxon>Mucoromycota</taxon>
        <taxon>Glomeromycotina</taxon>
        <taxon>Glomeromycetes</taxon>
        <taxon>Diversisporales</taxon>
        <taxon>Gigasporaceae</taxon>
        <taxon>Dentiscutata</taxon>
    </lineage>
</organism>
<gene>
    <name evidence="1" type="ORF">DERYTH_LOCUS4194</name>
</gene>
<dbReference type="EMBL" id="CAJVPY010001578">
    <property type="protein sequence ID" value="CAG8527820.1"/>
    <property type="molecule type" value="Genomic_DNA"/>
</dbReference>
<dbReference type="AlphaFoldDB" id="A0A9N9FE55"/>
<feature type="non-terminal residue" evidence="1">
    <location>
        <position position="1"/>
    </location>
</feature>
<protein>
    <submittedName>
        <fullName evidence="1">1899_t:CDS:1</fullName>
    </submittedName>
</protein>
<comment type="caution">
    <text evidence="1">The sequence shown here is derived from an EMBL/GenBank/DDBJ whole genome shotgun (WGS) entry which is preliminary data.</text>
</comment>
<name>A0A9N9FE55_9GLOM</name>
<evidence type="ECO:0000313" key="2">
    <source>
        <dbReference type="Proteomes" id="UP000789405"/>
    </source>
</evidence>
<sequence length="358" mass="39991">MPTIISAQCYIPANPNNPRNLSYVNCEMVKETTKSKLSAATPNVTMFDINLTCNANDTICQKVKIAFDTATQIISSTFILNSRIILNASYVSFCNGIPNCPYEIVLGQAAPSNWILMQDDDNVQRLYPQALVKQFQLPTHPTYTSYDIFAMFNSDIPYWFSGDPPIRPDQYDFLYVMLHELFHGLGFGSSWEEYVTGIVTPMPALDPMSTEEFDLDSTDPQASDKIKFYEWAFDKYMTFSNGTKTSSVTTQLNKFFSGRSGTQLDFENNFYKSNQYSLAKKMHSLTQTPQSLAFILQESNDSLILETSFNPFRQGSSISHVDGTTYTNTSDFLMGAQARNGTTITSLASATGNFSGGS</sequence>
<evidence type="ECO:0000313" key="1">
    <source>
        <dbReference type="EMBL" id="CAG8527820.1"/>
    </source>
</evidence>
<accession>A0A9N9FE55</accession>
<dbReference type="OrthoDB" id="73465at2759"/>
<keyword evidence="2" id="KW-1185">Reference proteome</keyword>
<reference evidence="1" key="1">
    <citation type="submission" date="2021-06" db="EMBL/GenBank/DDBJ databases">
        <authorList>
            <person name="Kallberg Y."/>
            <person name="Tangrot J."/>
            <person name="Rosling A."/>
        </authorList>
    </citation>
    <scope>NUCLEOTIDE SEQUENCE</scope>
    <source>
        <strain evidence="1">MA453B</strain>
    </source>
</reference>
<dbReference type="Proteomes" id="UP000789405">
    <property type="component" value="Unassembled WGS sequence"/>
</dbReference>
<proteinExistence type="predicted"/>